<dbReference type="Proteomes" id="UP000824469">
    <property type="component" value="Unassembled WGS sequence"/>
</dbReference>
<keyword evidence="2" id="KW-1185">Reference proteome</keyword>
<protein>
    <submittedName>
        <fullName evidence="1">Uncharacterized protein</fullName>
    </submittedName>
</protein>
<accession>A0AA38GW62</accession>
<reference evidence="1 2" key="1">
    <citation type="journal article" date="2021" name="Nat. Plants">
        <title>The Taxus genome provides insights into paclitaxel biosynthesis.</title>
        <authorList>
            <person name="Xiong X."/>
            <person name="Gou J."/>
            <person name="Liao Q."/>
            <person name="Li Y."/>
            <person name="Zhou Q."/>
            <person name="Bi G."/>
            <person name="Li C."/>
            <person name="Du R."/>
            <person name="Wang X."/>
            <person name="Sun T."/>
            <person name="Guo L."/>
            <person name="Liang H."/>
            <person name="Lu P."/>
            <person name="Wu Y."/>
            <person name="Zhang Z."/>
            <person name="Ro D.K."/>
            <person name="Shang Y."/>
            <person name="Huang S."/>
            <person name="Yan J."/>
        </authorList>
    </citation>
    <scope>NUCLEOTIDE SEQUENCE [LARGE SCALE GENOMIC DNA]</scope>
    <source>
        <strain evidence="1">Ta-2019</strain>
    </source>
</reference>
<evidence type="ECO:0000313" key="2">
    <source>
        <dbReference type="Proteomes" id="UP000824469"/>
    </source>
</evidence>
<dbReference type="EMBL" id="JAHRHJ020000001">
    <property type="protein sequence ID" value="KAH9330308.1"/>
    <property type="molecule type" value="Genomic_DNA"/>
</dbReference>
<comment type="caution">
    <text evidence="1">The sequence shown here is derived from an EMBL/GenBank/DDBJ whole genome shotgun (WGS) entry which is preliminary data.</text>
</comment>
<sequence length="65" mass="7751">YVLRQVRMELQPHERKTIWIKAPSTFFRMGAMLKVDERNEKDLKIFIDTDQLVGRNLISICKDQS</sequence>
<organism evidence="1 2">
    <name type="scientific">Taxus chinensis</name>
    <name type="common">Chinese yew</name>
    <name type="synonym">Taxus wallichiana var. chinensis</name>
    <dbReference type="NCBI Taxonomy" id="29808"/>
    <lineage>
        <taxon>Eukaryota</taxon>
        <taxon>Viridiplantae</taxon>
        <taxon>Streptophyta</taxon>
        <taxon>Embryophyta</taxon>
        <taxon>Tracheophyta</taxon>
        <taxon>Spermatophyta</taxon>
        <taxon>Pinopsida</taxon>
        <taxon>Pinidae</taxon>
        <taxon>Conifers II</taxon>
        <taxon>Cupressales</taxon>
        <taxon>Taxaceae</taxon>
        <taxon>Taxus</taxon>
    </lineage>
</organism>
<feature type="non-terminal residue" evidence="1">
    <location>
        <position position="65"/>
    </location>
</feature>
<gene>
    <name evidence="1" type="ORF">KI387_002416</name>
</gene>
<dbReference type="AlphaFoldDB" id="A0AA38GW62"/>
<proteinExistence type="predicted"/>
<evidence type="ECO:0000313" key="1">
    <source>
        <dbReference type="EMBL" id="KAH9330308.1"/>
    </source>
</evidence>
<feature type="non-terminal residue" evidence="1">
    <location>
        <position position="1"/>
    </location>
</feature>
<name>A0AA38GW62_TAXCH</name>